<dbReference type="AlphaFoldDB" id="A0A7W9FKV5"/>
<evidence type="ECO:0000313" key="1">
    <source>
        <dbReference type="EMBL" id="MBB5751663.1"/>
    </source>
</evidence>
<evidence type="ECO:0008006" key="3">
    <source>
        <dbReference type="Google" id="ProtNLM"/>
    </source>
</evidence>
<name>A0A7W9FKV5_9HYPH</name>
<evidence type="ECO:0000313" key="2">
    <source>
        <dbReference type="Proteomes" id="UP000523821"/>
    </source>
</evidence>
<accession>A0A7W9FKV5</accession>
<protein>
    <recommendedName>
        <fullName evidence="3">Transposase</fullName>
    </recommendedName>
</protein>
<comment type="caution">
    <text evidence="1">The sequence shown here is derived from an EMBL/GenBank/DDBJ whole genome shotgun (WGS) entry which is preliminary data.</text>
</comment>
<dbReference type="EMBL" id="JACHOO010000001">
    <property type="protein sequence ID" value="MBB5751663.1"/>
    <property type="molecule type" value="Genomic_DNA"/>
</dbReference>
<organism evidence="1 2">
    <name type="scientific">Prosthecomicrobium pneumaticum</name>
    <dbReference type="NCBI Taxonomy" id="81895"/>
    <lineage>
        <taxon>Bacteria</taxon>
        <taxon>Pseudomonadati</taxon>
        <taxon>Pseudomonadota</taxon>
        <taxon>Alphaproteobacteria</taxon>
        <taxon>Hyphomicrobiales</taxon>
        <taxon>Kaistiaceae</taxon>
        <taxon>Prosthecomicrobium</taxon>
    </lineage>
</organism>
<gene>
    <name evidence="1" type="ORF">GGQ63_000706</name>
</gene>
<dbReference type="Proteomes" id="UP000523821">
    <property type="component" value="Unassembled WGS sequence"/>
</dbReference>
<proteinExistence type="predicted"/>
<sequence>MSQSHYIGRDVSARTVNPCVVNRDGHMVHERKFTSEAE</sequence>
<keyword evidence="2" id="KW-1185">Reference proteome</keyword>
<reference evidence="1 2" key="1">
    <citation type="submission" date="2020-08" db="EMBL/GenBank/DDBJ databases">
        <title>Genomic Encyclopedia of Type Strains, Phase IV (KMG-IV): sequencing the most valuable type-strain genomes for metagenomic binning, comparative biology and taxonomic classification.</title>
        <authorList>
            <person name="Goeker M."/>
        </authorList>
    </citation>
    <scope>NUCLEOTIDE SEQUENCE [LARGE SCALE GENOMIC DNA]</scope>
    <source>
        <strain evidence="1 2">DSM 16268</strain>
    </source>
</reference>